<keyword evidence="8" id="KW-1185">Reference proteome</keyword>
<dbReference type="RefSeq" id="WP_062178266.1">
    <property type="nucleotide sequence ID" value="NZ_BBXL01000004.1"/>
</dbReference>
<evidence type="ECO:0000313" key="8">
    <source>
        <dbReference type="Proteomes" id="UP000184480"/>
    </source>
</evidence>
<dbReference type="PROSITE" id="PS01149">
    <property type="entry name" value="PSI_RSU"/>
    <property type="match status" value="1"/>
</dbReference>
<gene>
    <name evidence="7" type="ORF">SAMN05444362_10842</name>
</gene>
<dbReference type="AlphaFoldDB" id="A0A1M5D1N6"/>
<dbReference type="NCBIfam" id="TIGR00093">
    <property type="entry name" value="pseudouridine synthase"/>
    <property type="match status" value="1"/>
</dbReference>
<evidence type="ECO:0000256" key="2">
    <source>
        <dbReference type="ARBA" id="ARBA00023235"/>
    </source>
</evidence>
<feature type="region of interest" description="Disordered" evidence="5">
    <location>
        <begin position="1"/>
        <end position="154"/>
    </location>
</feature>
<dbReference type="EC" id="5.4.99.-" evidence="4"/>
<dbReference type="InterPro" id="IPR020103">
    <property type="entry name" value="PsdUridine_synth_cat_dom_sf"/>
</dbReference>
<dbReference type="Pfam" id="PF00849">
    <property type="entry name" value="PseudoU_synth_2"/>
    <property type="match status" value="1"/>
</dbReference>
<evidence type="ECO:0000256" key="3">
    <source>
        <dbReference type="PROSITE-ProRule" id="PRU00182"/>
    </source>
</evidence>
<dbReference type="Proteomes" id="UP000184480">
    <property type="component" value="Unassembled WGS sequence"/>
</dbReference>
<dbReference type="CDD" id="cd00165">
    <property type="entry name" value="S4"/>
    <property type="match status" value="1"/>
</dbReference>
<feature type="compositionally biased region" description="Basic and acidic residues" evidence="5">
    <location>
        <begin position="1"/>
        <end position="12"/>
    </location>
</feature>
<proteinExistence type="inferred from homology"/>
<dbReference type="CDD" id="cd02870">
    <property type="entry name" value="PseudoU_synth_RsuA_like"/>
    <property type="match status" value="1"/>
</dbReference>
<feature type="compositionally biased region" description="Basic and acidic residues" evidence="5">
    <location>
        <begin position="36"/>
        <end position="72"/>
    </location>
</feature>
<evidence type="ECO:0000256" key="4">
    <source>
        <dbReference type="RuleBase" id="RU003887"/>
    </source>
</evidence>
<dbReference type="InterPro" id="IPR036986">
    <property type="entry name" value="S4_RNA-bd_sf"/>
</dbReference>
<dbReference type="EMBL" id="FQUC01000008">
    <property type="protein sequence ID" value="SHF60727.1"/>
    <property type="molecule type" value="Genomic_DNA"/>
</dbReference>
<evidence type="ECO:0000256" key="5">
    <source>
        <dbReference type="SAM" id="MobiDB-lite"/>
    </source>
</evidence>
<dbReference type="InterPro" id="IPR042092">
    <property type="entry name" value="PsdUridine_s_RsuA/RluB/E/F_cat"/>
</dbReference>
<dbReference type="SUPFAM" id="SSF55120">
    <property type="entry name" value="Pseudouridine synthase"/>
    <property type="match status" value="1"/>
</dbReference>
<evidence type="ECO:0000256" key="1">
    <source>
        <dbReference type="ARBA" id="ARBA00008348"/>
    </source>
</evidence>
<dbReference type="Gene3D" id="3.30.70.580">
    <property type="entry name" value="Pseudouridine synthase I, catalytic domain, N-terminal subdomain"/>
    <property type="match status" value="1"/>
</dbReference>
<dbReference type="STRING" id="1346286.SAMN05444362_10842"/>
<dbReference type="InterPro" id="IPR006145">
    <property type="entry name" value="PsdUridine_synth_RsuA/RluA"/>
</dbReference>
<dbReference type="GO" id="GO:0000455">
    <property type="term" value="P:enzyme-directed rRNA pseudouridine synthesis"/>
    <property type="evidence" value="ECO:0007669"/>
    <property type="project" value="UniProtKB-ARBA"/>
</dbReference>
<name>A0A1M5D1N6_9BACT</name>
<feature type="compositionally biased region" description="Low complexity" evidence="5">
    <location>
        <begin position="95"/>
        <end position="109"/>
    </location>
</feature>
<comment type="similarity">
    <text evidence="1 4">Belongs to the pseudouridine synthase RsuA family.</text>
</comment>
<evidence type="ECO:0000259" key="6">
    <source>
        <dbReference type="SMART" id="SM00363"/>
    </source>
</evidence>
<keyword evidence="3" id="KW-0694">RNA-binding</keyword>
<reference evidence="8" key="1">
    <citation type="submission" date="2016-11" db="EMBL/GenBank/DDBJ databases">
        <authorList>
            <person name="Varghese N."/>
            <person name="Submissions S."/>
        </authorList>
    </citation>
    <scope>NUCLEOTIDE SEQUENCE [LARGE SCALE GENOMIC DNA]</scope>
    <source>
        <strain evidence="8">DSM 27370</strain>
    </source>
</reference>
<feature type="domain" description="RNA-binding S4" evidence="6">
    <location>
        <begin position="170"/>
        <end position="231"/>
    </location>
</feature>
<protein>
    <recommendedName>
        <fullName evidence="4">Pseudouridine synthase</fullName>
        <ecNumber evidence="4">5.4.99.-</ecNumber>
    </recommendedName>
</protein>
<evidence type="ECO:0000313" key="7">
    <source>
        <dbReference type="EMBL" id="SHF60727.1"/>
    </source>
</evidence>
<feature type="compositionally biased region" description="Basic and acidic residues" evidence="5">
    <location>
        <begin position="125"/>
        <end position="138"/>
    </location>
</feature>
<dbReference type="GO" id="GO:0003723">
    <property type="term" value="F:RNA binding"/>
    <property type="evidence" value="ECO:0007669"/>
    <property type="project" value="UniProtKB-KW"/>
</dbReference>
<dbReference type="Gene3D" id="3.30.70.1560">
    <property type="entry name" value="Alpha-L RNA-binding motif"/>
    <property type="match status" value="1"/>
</dbReference>
<feature type="compositionally biased region" description="Polar residues" evidence="5">
    <location>
        <begin position="13"/>
        <end position="27"/>
    </location>
</feature>
<sequence length="405" mass="45471">MITDRDNERRDGYSSSNRPSINKNNQGGEMKKKRPRVGDARPTLNRDNRDYSNNRDNRDNRDSRDYNNRGDSRSSNSGGGYNSGNRRSSGGGSYGNNNSYQSGGRSSGRPNNNRQGGGYSQGGRDNNRRYNNNDRDQRGGGGAFRTENKGPKQLVKPVKYKENLDPSTPIRLNKYLANAGVCSRREADTYIAAGVVKVNGEVVSELGAKVTRGDSILFHDQPVRLESKVYVLLNKPKNTVTTSDDPQNRKTVMDLVKGACPERIYPVGRLDRNTTGVLLLTNDGDLASKLMHPKYVKKKIYQVRLDRDVAIEDMQAIADGIELEDGEIHADSIAYVAEDVLNEVGIEIHSGRNRIVRRIFEKLGYQVQKLDRVYFAGLTKKNIPRGRWRYLTESEVNMLRMGAFE</sequence>
<dbReference type="Gene3D" id="3.10.290.10">
    <property type="entry name" value="RNA-binding S4 domain"/>
    <property type="match status" value="1"/>
</dbReference>
<keyword evidence="2 4" id="KW-0413">Isomerase</keyword>
<dbReference type="PANTHER" id="PTHR47683">
    <property type="entry name" value="PSEUDOURIDINE SYNTHASE FAMILY PROTEIN-RELATED"/>
    <property type="match status" value="1"/>
</dbReference>
<dbReference type="InterPro" id="IPR018496">
    <property type="entry name" value="PsdUridine_synth_RsuA/RluB_CS"/>
</dbReference>
<dbReference type="PROSITE" id="PS50889">
    <property type="entry name" value="S4"/>
    <property type="match status" value="1"/>
</dbReference>
<organism evidence="7 8">
    <name type="scientific">Dysgonomonas macrotermitis</name>
    <dbReference type="NCBI Taxonomy" id="1346286"/>
    <lineage>
        <taxon>Bacteria</taxon>
        <taxon>Pseudomonadati</taxon>
        <taxon>Bacteroidota</taxon>
        <taxon>Bacteroidia</taxon>
        <taxon>Bacteroidales</taxon>
        <taxon>Dysgonomonadaceae</taxon>
        <taxon>Dysgonomonas</taxon>
    </lineage>
</organism>
<dbReference type="PANTHER" id="PTHR47683:SF2">
    <property type="entry name" value="RNA-BINDING S4 DOMAIN-CONTAINING PROTEIN"/>
    <property type="match status" value="1"/>
</dbReference>
<accession>A0A1M5D1N6</accession>
<dbReference type="FunFam" id="3.10.290.10:FF:000003">
    <property type="entry name" value="Pseudouridine synthase"/>
    <property type="match status" value="1"/>
</dbReference>
<dbReference type="GO" id="GO:0120159">
    <property type="term" value="F:rRNA pseudouridine synthase activity"/>
    <property type="evidence" value="ECO:0007669"/>
    <property type="project" value="UniProtKB-ARBA"/>
</dbReference>
<dbReference type="SMART" id="SM00363">
    <property type="entry name" value="S4"/>
    <property type="match status" value="1"/>
</dbReference>
<dbReference type="InterPro" id="IPR000748">
    <property type="entry name" value="PsdUridine_synth_RsuA/RluB/E/F"/>
</dbReference>
<dbReference type="InterPro" id="IPR020094">
    <property type="entry name" value="TruA/RsuA/RluB/E/F_N"/>
</dbReference>
<dbReference type="Pfam" id="PF01479">
    <property type="entry name" value="S4"/>
    <property type="match status" value="1"/>
</dbReference>
<dbReference type="InterPro" id="IPR002942">
    <property type="entry name" value="S4_RNA-bd"/>
</dbReference>
<dbReference type="SUPFAM" id="SSF55174">
    <property type="entry name" value="Alpha-L RNA-binding motif"/>
    <property type="match status" value="1"/>
</dbReference>
<dbReference type="InterPro" id="IPR050343">
    <property type="entry name" value="RsuA_PseudoU_synthase"/>
</dbReference>
<dbReference type="OrthoDB" id="9807213at2"/>